<dbReference type="EMBL" id="CP010026">
    <property type="protein sequence ID" value="AJZ59223.1"/>
    <property type="molecule type" value="Genomic_DNA"/>
</dbReference>
<comment type="similarity">
    <text evidence="1">Belongs to the transferase hexapeptide repeat family.</text>
</comment>
<dbReference type="PANTHER" id="PTHR43300">
    <property type="entry name" value="ACETYLTRANSFERASE"/>
    <property type="match status" value="1"/>
</dbReference>
<dbReference type="InterPro" id="IPR041561">
    <property type="entry name" value="PglD_N"/>
</dbReference>
<evidence type="ECO:0000256" key="3">
    <source>
        <dbReference type="PIRSR" id="PIRSR620019-2"/>
    </source>
</evidence>
<dbReference type="InterPro" id="IPR001451">
    <property type="entry name" value="Hexapep"/>
</dbReference>
<proteinExistence type="inferred from homology"/>
<evidence type="ECO:0000259" key="4">
    <source>
        <dbReference type="Pfam" id="PF17836"/>
    </source>
</evidence>
<dbReference type="RefSeq" id="WP_046567360.1">
    <property type="nucleotide sequence ID" value="NZ_CP010026.1"/>
</dbReference>
<feature type="site" description="Increases basicity of active site His" evidence="2">
    <location>
        <position position="142"/>
    </location>
</feature>
<dbReference type="InterPro" id="IPR020019">
    <property type="entry name" value="AcTrfase_PglD-like"/>
</dbReference>
<dbReference type="Gene3D" id="3.40.50.20">
    <property type="match status" value="1"/>
</dbReference>
<reference evidence="5 6" key="1">
    <citation type="journal article" date="2015" name="Genome Announc.">
        <title>Complete genome sequences for 59 burkholderia isolates, both pathogenic and near neighbor.</title>
        <authorList>
            <person name="Johnson S.L."/>
            <person name="Bishop-Lilly K.A."/>
            <person name="Ladner J.T."/>
            <person name="Daligault H.E."/>
            <person name="Davenport K.W."/>
            <person name="Jaissle J."/>
            <person name="Frey K.G."/>
            <person name="Koroleva G.I."/>
            <person name="Bruce D.C."/>
            <person name="Coyne S.R."/>
            <person name="Broomall S.M."/>
            <person name="Li P.E."/>
            <person name="Teshima H."/>
            <person name="Gibbons H.S."/>
            <person name="Palacios G.F."/>
            <person name="Rosenzweig C.N."/>
            <person name="Redden C.L."/>
            <person name="Xu Y."/>
            <person name="Minogue T.D."/>
            <person name="Chain P.S."/>
        </authorList>
    </citation>
    <scope>NUCLEOTIDE SEQUENCE [LARGE SCALE GENOMIC DNA]</scope>
    <source>
        <strain evidence="5 6">ATCC BAA-463</strain>
    </source>
</reference>
<dbReference type="InterPro" id="IPR050179">
    <property type="entry name" value="Trans_hexapeptide_repeat"/>
</dbReference>
<accession>A0AAU8SYN1</accession>
<feature type="domain" description="PglD N-terminal" evidence="4">
    <location>
        <begin position="4"/>
        <end position="86"/>
    </location>
</feature>
<evidence type="ECO:0000313" key="5">
    <source>
        <dbReference type="EMBL" id="AJZ59223.1"/>
    </source>
</evidence>
<evidence type="ECO:0000256" key="1">
    <source>
        <dbReference type="ARBA" id="ARBA00007274"/>
    </source>
</evidence>
<dbReference type="CDD" id="cd03360">
    <property type="entry name" value="LbH_AT_putative"/>
    <property type="match status" value="1"/>
</dbReference>
<dbReference type="AlphaFoldDB" id="A0AAU8SYN1"/>
<dbReference type="Pfam" id="PF17836">
    <property type="entry name" value="PglD_N"/>
    <property type="match status" value="1"/>
</dbReference>
<dbReference type="GeneID" id="66515560"/>
<dbReference type="NCBIfam" id="TIGR03570">
    <property type="entry name" value="NeuD_NnaD"/>
    <property type="match status" value="1"/>
</dbReference>
<protein>
    <submittedName>
        <fullName evidence="5">Sugar O-acyltransferase, sialic acid O-acetyltransferase NeuD family protein</fullName>
    </submittedName>
</protein>
<name>A0AAU8SYN1_9BURK</name>
<dbReference type="Proteomes" id="UP000032614">
    <property type="component" value="Chromosome 1"/>
</dbReference>
<sequence>MVKRLIVAGCGAFARELINWAEDAADENRRERITGFLDSNPAALEDYPSYQLEWLGDIDDYRPQDGESVILAIGDPAAKRVVVARLRERGAVFATLVHPTAVIARSAVLGEGVVVCPQAVVSADAHVGDFVAINVLSSVGHDVKLGAFSTLSSHVDLTGFVQTGEGVFFGSGAKVLPKLTIGAGAKIGAGATVMRSVANDAVLYTTPAKKL</sequence>
<dbReference type="PANTHER" id="PTHR43300:SF7">
    <property type="entry name" value="UDP-N-ACETYLBACILLOSAMINE N-ACETYLTRANSFERASE"/>
    <property type="match status" value="1"/>
</dbReference>
<feature type="binding site" evidence="3">
    <location>
        <position position="74"/>
    </location>
    <ligand>
        <name>substrate</name>
    </ligand>
</feature>
<dbReference type="KEGG" id="bfn:OI25_1583"/>
<dbReference type="Gene3D" id="2.160.10.10">
    <property type="entry name" value="Hexapeptide repeat proteins"/>
    <property type="match status" value="1"/>
</dbReference>
<dbReference type="Pfam" id="PF00132">
    <property type="entry name" value="Hexapep"/>
    <property type="match status" value="1"/>
</dbReference>
<organism evidence="5 6">
    <name type="scientific">Paraburkholderia fungorum</name>
    <dbReference type="NCBI Taxonomy" id="134537"/>
    <lineage>
        <taxon>Bacteria</taxon>
        <taxon>Pseudomonadati</taxon>
        <taxon>Pseudomonadota</taxon>
        <taxon>Betaproteobacteria</taxon>
        <taxon>Burkholderiales</taxon>
        <taxon>Burkholderiaceae</taxon>
        <taxon>Paraburkholderia</taxon>
    </lineage>
</organism>
<evidence type="ECO:0000256" key="2">
    <source>
        <dbReference type="PIRSR" id="PIRSR620019-1"/>
    </source>
</evidence>
<dbReference type="SUPFAM" id="SSF51161">
    <property type="entry name" value="Trimeric LpxA-like enzymes"/>
    <property type="match status" value="1"/>
</dbReference>
<dbReference type="InterPro" id="IPR011004">
    <property type="entry name" value="Trimer_LpxA-like_sf"/>
</dbReference>
<evidence type="ECO:0000313" key="6">
    <source>
        <dbReference type="Proteomes" id="UP000032614"/>
    </source>
</evidence>
<gene>
    <name evidence="5" type="ORF">OI25_1583</name>
</gene>
<feature type="active site" description="Proton acceptor" evidence="2">
    <location>
        <position position="141"/>
    </location>
</feature>